<keyword evidence="1" id="KW-0812">Transmembrane</keyword>
<evidence type="ECO:0000313" key="3">
    <source>
        <dbReference type="Proteomes" id="UP000077667"/>
    </source>
</evidence>
<dbReference type="STRING" id="1176587.A8C56_08380"/>
<dbReference type="EMBL" id="CP015772">
    <property type="protein sequence ID" value="ANH80992.1"/>
    <property type="molecule type" value="Genomic_DNA"/>
</dbReference>
<dbReference type="AlphaFoldDB" id="A0A1A9I2T9"/>
<keyword evidence="1" id="KW-1133">Transmembrane helix</keyword>
<keyword evidence="3" id="KW-1185">Reference proteome</keyword>
<dbReference type="Proteomes" id="UP000077667">
    <property type="component" value="Chromosome"/>
</dbReference>
<keyword evidence="1" id="KW-0472">Membrane</keyword>
<dbReference type="RefSeq" id="WP_067754441.1">
    <property type="nucleotide sequence ID" value="NZ_CP015772.1"/>
</dbReference>
<protein>
    <submittedName>
        <fullName evidence="2">Uncharacterized protein</fullName>
    </submittedName>
</protein>
<reference evidence="2 3" key="1">
    <citation type="submission" date="2016-05" db="EMBL/GenBank/DDBJ databases">
        <title>Niabella ginsenosidivorans BS26 whole genome sequencing.</title>
        <authorList>
            <person name="Im W.T."/>
            <person name="Siddiqi M.Z."/>
        </authorList>
    </citation>
    <scope>NUCLEOTIDE SEQUENCE [LARGE SCALE GENOMIC DNA]</scope>
    <source>
        <strain evidence="2 3">BS26</strain>
    </source>
</reference>
<dbReference type="KEGG" id="nia:A8C56_08380"/>
<organism evidence="2 3">
    <name type="scientific">Niabella ginsenosidivorans</name>
    <dbReference type="NCBI Taxonomy" id="1176587"/>
    <lineage>
        <taxon>Bacteria</taxon>
        <taxon>Pseudomonadati</taxon>
        <taxon>Bacteroidota</taxon>
        <taxon>Chitinophagia</taxon>
        <taxon>Chitinophagales</taxon>
        <taxon>Chitinophagaceae</taxon>
        <taxon>Niabella</taxon>
    </lineage>
</organism>
<feature type="transmembrane region" description="Helical" evidence="1">
    <location>
        <begin position="6"/>
        <end position="23"/>
    </location>
</feature>
<sequence length="164" mass="18816">MNETLITNGVTIAIALLAGLIALHQVKLNVMASARVKWIDDLREILSLYSSELENCSKLKLDFIDELNNPNGKSDEVINEKFYQPYANSAKEVLKLQSKAFLYLSTKKPDHKELMELLRINSILVHEKHASHREAIQKNIQKIISLAQSLFEIEMRKAKRLFKI</sequence>
<name>A0A1A9I2T9_9BACT</name>
<accession>A0A1A9I2T9</accession>
<evidence type="ECO:0000256" key="1">
    <source>
        <dbReference type="SAM" id="Phobius"/>
    </source>
</evidence>
<proteinExistence type="predicted"/>
<evidence type="ECO:0000313" key="2">
    <source>
        <dbReference type="EMBL" id="ANH80992.1"/>
    </source>
</evidence>
<gene>
    <name evidence="2" type="ORF">A8C56_08380</name>
</gene>